<gene>
    <name evidence="2" type="ORF">DSM19430T_23910</name>
</gene>
<evidence type="ECO:0000313" key="3">
    <source>
        <dbReference type="Proteomes" id="UP000503820"/>
    </source>
</evidence>
<dbReference type="Pfam" id="PF09339">
    <property type="entry name" value="HTH_IclR"/>
    <property type="match status" value="1"/>
</dbReference>
<protein>
    <submittedName>
        <fullName evidence="2">IclR family transcriptional regulator</fullName>
    </submittedName>
</protein>
<comment type="caution">
    <text evidence="2">The sequence shown here is derived from an EMBL/GenBank/DDBJ whole genome shotgun (WGS) entry which is preliminary data.</text>
</comment>
<dbReference type="GO" id="GO:0003677">
    <property type="term" value="F:DNA binding"/>
    <property type="evidence" value="ECO:0007669"/>
    <property type="project" value="InterPro"/>
</dbReference>
<dbReference type="CDD" id="cd00090">
    <property type="entry name" value="HTH_ARSR"/>
    <property type="match status" value="1"/>
</dbReference>
<feature type="domain" description="HTH iclR-type" evidence="1">
    <location>
        <begin position="12"/>
        <end position="59"/>
    </location>
</feature>
<dbReference type="RefSeq" id="WP_174410347.1">
    <property type="nucleotide sequence ID" value="NZ_BLVP01000009.1"/>
</dbReference>
<dbReference type="Gene3D" id="1.10.10.10">
    <property type="entry name" value="Winged helix-like DNA-binding domain superfamily/Winged helix DNA-binding domain"/>
    <property type="match status" value="1"/>
</dbReference>
<dbReference type="InterPro" id="IPR005471">
    <property type="entry name" value="Tscrpt_reg_IclR_N"/>
</dbReference>
<dbReference type="InterPro" id="IPR036388">
    <property type="entry name" value="WH-like_DNA-bd_sf"/>
</dbReference>
<name>A0A7J0BVG2_9BACT</name>
<dbReference type="Proteomes" id="UP000503820">
    <property type="component" value="Unassembled WGS sequence"/>
</dbReference>
<dbReference type="AlphaFoldDB" id="A0A7J0BVG2"/>
<reference evidence="2 3" key="1">
    <citation type="submission" date="2020-05" db="EMBL/GenBank/DDBJ databases">
        <title>Draft genome sequence of Desulfovibrio psychrotolerans JS1T.</title>
        <authorList>
            <person name="Ueno A."/>
            <person name="Tamazawa S."/>
            <person name="Tamamura S."/>
            <person name="Murakami T."/>
            <person name="Kiyama T."/>
            <person name="Inomata H."/>
            <person name="Amano Y."/>
            <person name="Miyakawa K."/>
            <person name="Tamaki H."/>
            <person name="Naganuma T."/>
            <person name="Kaneko K."/>
        </authorList>
    </citation>
    <scope>NUCLEOTIDE SEQUENCE [LARGE SCALE GENOMIC DNA]</scope>
    <source>
        <strain evidence="2 3">JS1</strain>
    </source>
</reference>
<evidence type="ECO:0000313" key="2">
    <source>
        <dbReference type="EMBL" id="GFM37707.1"/>
    </source>
</evidence>
<dbReference type="InterPro" id="IPR036390">
    <property type="entry name" value="WH_DNA-bd_sf"/>
</dbReference>
<organism evidence="2 3">
    <name type="scientific">Desulfovibrio psychrotolerans</name>
    <dbReference type="NCBI Taxonomy" id="415242"/>
    <lineage>
        <taxon>Bacteria</taxon>
        <taxon>Pseudomonadati</taxon>
        <taxon>Thermodesulfobacteriota</taxon>
        <taxon>Desulfovibrionia</taxon>
        <taxon>Desulfovibrionales</taxon>
        <taxon>Desulfovibrionaceae</taxon>
        <taxon>Desulfovibrio</taxon>
    </lineage>
</organism>
<dbReference type="SUPFAM" id="SSF46785">
    <property type="entry name" value="Winged helix' DNA-binding domain"/>
    <property type="match status" value="1"/>
</dbReference>
<sequence>MKESNANAATLRCLRIVEMMAGRVLDGLSNKDLADALRCPPPTVSRDLDTLMRAGWVQRLETGRWSLTPRPLQVAQAYSNHVTRTTTRIAELNQRIVSGALAMGGTGAA</sequence>
<dbReference type="InterPro" id="IPR011991">
    <property type="entry name" value="ArsR-like_HTH"/>
</dbReference>
<evidence type="ECO:0000259" key="1">
    <source>
        <dbReference type="Pfam" id="PF09339"/>
    </source>
</evidence>
<dbReference type="GO" id="GO:0006355">
    <property type="term" value="P:regulation of DNA-templated transcription"/>
    <property type="evidence" value="ECO:0007669"/>
    <property type="project" value="InterPro"/>
</dbReference>
<keyword evidence="3" id="KW-1185">Reference proteome</keyword>
<dbReference type="EMBL" id="BLVP01000009">
    <property type="protein sequence ID" value="GFM37707.1"/>
    <property type="molecule type" value="Genomic_DNA"/>
</dbReference>
<accession>A0A7J0BVG2</accession>
<proteinExistence type="predicted"/>